<keyword evidence="2" id="KW-1185">Reference proteome</keyword>
<gene>
    <name evidence="1" type="ORF">EVAR_61017_1</name>
</gene>
<organism evidence="1 2">
    <name type="scientific">Eumeta variegata</name>
    <name type="common">Bagworm moth</name>
    <name type="synonym">Eumeta japonica</name>
    <dbReference type="NCBI Taxonomy" id="151549"/>
    <lineage>
        <taxon>Eukaryota</taxon>
        <taxon>Metazoa</taxon>
        <taxon>Ecdysozoa</taxon>
        <taxon>Arthropoda</taxon>
        <taxon>Hexapoda</taxon>
        <taxon>Insecta</taxon>
        <taxon>Pterygota</taxon>
        <taxon>Neoptera</taxon>
        <taxon>Endopterygota</taxon>
        <taxon>Lepidoptera</taxon>
        <taxon>Glossata</taxon>
        <taxon>Ditrysia</taxon>
        <taxon>Tineoidea</taxon>
        <taxon>Psychidae</taxon>
        <taxon>Oiketicinae</taxon>
        <taxon>Eumeta</taxon>
    </lineage>
</organism>
<dbReference type="Proteomes" id="UP000299102">
    <property type="component" value="Unassembled WGS sequence"/>
</dbReference>
<evidence type="ECO:0000313" key="1">
    <source>
        <dbReference type="EMBL" id="GBP85172.1"/>
    </source>
</evidence>
<evidence type="ECO:0000313" key="2">
    <source>
        <dbReference type="Proteomes" id="UP000299102"/>
    </source>
</evidence>
<protein>
    <submittedName>
        <fullName evidence="1">Uncharacterized protein</fullName>
    </submittedName>
</protein>
<dbReference type="EMBL" id="BGZK01001720">
    <property type="protein sequence ID" value="GBP85172.1"/>
    <property type="molecule type" value="Genomic_DNA"/>
</dbReference>
<accession>A0A4C1ZCS7</accession>
<comment type="caution">
    <text evidence="1">The sequence shown here is derived from an EMBL/GenBank/DDBJ whole genome shotgun (WGS) entry which is preliminary data.</text>
</comment>
<reference evidence="1 2" key="1">
    <citation type="journal article" date="2019" name="Commun. Biol.">
        <title>The bagworm genome reveals a unique fibroin gene that provides high tensile strength.</title>
        <authorList>
            <person name="Kono N."/>
            <person name="Nakamura H."/>
            <person name="Ohtoshi R."/>
            <person name="Tomita M."/>
            <person name="Numata K."/>
            <person name="Arakawa K."/>
        </authorList>
    </citation>
    <scope>NUCLEOTIDE SEQUENCE [LARGE SCALE GENOMIC DNA]</scope>
</reference>
<proteinExistence type="predicted"/>
<name>A0A4C1ZCS7_EUMVA</name>
<sequence>MSKVAWACTHEVGWQLGERRGPPSLDAGGAGSTGKFHGFLISSQRSHVLRQVTRQRHRETVSLSHPAQIRHLPANSAHCPPISLALGICPTHCHPARRRDLPRAS</sequence>
<dbReference type="AlphaFoldDB" id="A0A4C1ZCS7"/>